<dbReference type="PANTHER" id="PTHR33908">
    <property type="entry name" value="MANNOSYLTRANSFERASE YKCB-RELATED"/>
    <property type="match status" value="1"/>
</dbReference>
<feature type="domain" description="Glycosyltransferase RgtA/B/C/D-like" evidence="9">
    <location>
        <begin position="66"/>
        <end position="226"/>
    </location>
</feature>
<keyword evidence="11" id="KW-1185">Reference proteome</keyword>
<evidence type="ECO:0000256" key="7">
    <source>
        <dbReference type="ARBA" id="ARBA00023136"/>
    </source>
</evidence>
<accession>K9DT93</accession>
<gene>
    <name evidence="10" type="ORF">HMPREF9710_04149</name>
</gene>
<comment type="caution">
    <text evidence="10">The sequence shown here is derived from an EMBL/GenBank/DDBJ whole genome shotgun (WGS) entry which is preliminary data.</text>
</comment>
<feature type="transmembrane region" description="Helical" evidence="8">
    <location>
        <begin position="106"/>
        <end position="125"/>
    </location>
</feature>
<feature type="transmembrane region" description="Helical" evidence="8">
    <location>
        <begin position="327"/>
        <end position="346"/>
    </location>
</feature>
<dbReference type="InterPro" id="IPR050297">
    <property type="entry name" value="LipidA_mod_glycosyltrf_83"/>
</dbReference>
<dbReference type="HOGENOM" id="CLU_039820_0_0_4"/>
<keyword evidence="7 8" id="KW-0472">Membrane</keyword>
<evidence type="ECO:0000256" key="4">
    <source>
        <dbReference type="ARBA" id="ARBA00022679"/>
    </source>
</evidence>
<evidence type="ECO:0000256" key="2">
    <source>
        <dbReference type="ARBA" id="ARBA00022475"/>
    </source>
</evidence>
<dbReference type="RefSeq" id="WP_005669638.1">
    <property type="nucleotide sequence ID" value="NZ_JH992925.1"/>
</dbReference>
<dbReference type="GO" id="GO:0005886">
    <property type="term" value="C:plasma membrane"/>
    <property type="evidence" value="ECO:0007669"/>
    <property type="project" value="UniProtKB-SubCell"/>
</dbReference>
<dbReference type="PANTHER" id="PTHR33908:SF11">
    <property type="entry name" value="MEMBRANE PROTEIN"/>
    <property type="match status" value="1"/>
</dbReference>
<dbReference type="Proteomes" id="UP000009874">
    <property type="component" value="Unassembled WGS sequence"/>
</dbReference>
<keyword evidence="3" id="KW-0328">Glycosyltransferase</keyword>
<dbReference type="EMBL" id="AGZI01000050">
    <property type="protein sequence ID" value="EKU80610.1"/>
    <property type="molecule type" value="Genomic_DNA"/>
</dbReference>
<protein>
    <recommendedName>
        <fullName evidence="9">Glycosyltransferase RgtA/B/C/D-like domain-containing protein</fullName>
    </recommendedName>
</protein>
<evidence type="ECO:0000256" key="3">
    <source>
        <dbReference type="ARBA" id="ARBA00022676"/>
    </source>
</evidence>
<proteinExistence type="predicted"/>
<dbReference type="PATRIC" id="fig|883126.3.peg.4183"/>
<reference evidence="10 11" key="1">
    <citation type="submission" date="2012-09" db="EMBL/GenBank/DDBJ databases">
        <title>The Genome Sequence of Massilia timonae CCUG 45783.</title>
        <authorList>
            <consortium name="The Broad Institute Genome Sequencing Platform"/>
            <person name="Earl A."/>
            <person name="Ward D."/>
            <person name="Feldgarden M."/>
            <person name="Gevers D."/>
            <person name="Huys G."/>
            <person name="Walker B."/>
            <person name="Young S.K."/>
            <person name="Zeng Q."/>
            <person name="Gargeya S."/>
            <person name="Fitzgerald M."/>
            <person name="Haas B."/>
            <person name="Abouelleil A."/>
            <person name="Alvarado L."/>
            <person name="Arachchi H.M."/>
            <person name="Berlin A.M."/>
            <person name="Chapman S.B."/>
            <person name="Goldberg J."/>
            <person name="Griggs A."/>
            <person name="Gujja S."/>
            <person name="Hansen M."/>
            <person name="Howarth C."/>
            <person name="Imamovic A."/>
            <person name="Larimer J."/>
            <person name="McCowen C."/>
            <person name="Montmayeur A."/>
            <person name="Murphy C."/>
            <person name="Neiman D."/>
            <person name="Pearson M."/>
            <person name="Priest M."/>
            <person name="Roberts A."/>
            <person name="Saif S."/>
            <person name="Shea T."/>
            <person name="Sisk P."/>
            <person name="Sykes S."/>
            <person name="Wortman J."/>
            <person name="Nusbaum C."/>
            <person name="Birren B."/>
        </authorList>
    </citation>
    <scope>NUCLEOTIDE SEQUENCE [LARGE SCALE GENOMIC DNA]</scope>
    <source>
        <strain evidence="10 11">CCUG 45783</strain>
    </source>
</reference>
<feature type="transmembrane region" description="Helical" evidence="8">
    <location>
        <begin position="301"/>
        <end position="321"/>
    </location>
</feature>
<feature type="transmembrane region" description="Helical" evidence="8">
    <location>
        <begin position="137"/>
        <end position="157"/>
    </location>
</feature>
<keyword evidence="2" id="KW-1003">Cell membrane</keyword>
<evidence type="ECO:0000259" key="9">
    <source>
        <dbReference type="Pfam" id="PF13231"/>
    </source>
</evidence>
<dbReference type="eggNOG" id="COG1807">
    <property type="taxonomic scope" value="Bacteria"/>
</dbReference>
<name>K9DT93_9BURK</name>
<sequence length="513" mass="56433">MTEGIRIDARDAAPTIRGEQGHLLAALLAYFAAHLLIQMTVTDSLERDEAEIVYLTQRLQLGYGTQPPLYAWLQWLAFSMFGLNLFALALLKVLILLALYLGMYRAARPLIGVHGALAAAASLVLFPQIGWESLRDLTHSVLLTSIACATLWCYFAVLRKPDAGRYALFGLLVGLGLQTKYNFGIFLAGLVCASLLVREHRDVLWNRKVVIAAGAAFLVFLPHGAWLMQNLDAAAAGTVRKLAEGTGKAGYLNNVGAGLASLLSAVLAFAVLPVLVYLLALRRLRKQIAFDVRAPESRFFLCLYASFFALLVAIVFTGEVGKIKDRWMMPLLFSLPLALFAVAPRLSRQAAFERLRPVVVAVGLLVLILLPMRTWFGPALGKVAPPHHPYPELASELVRRFPATTTVVTEGTLIAGNLHFEQPRLRTLLLEHAIRSEERLAGQVLLVMDEDATIGWLDRFRSAYPQAKVTEQGRIRLGYRFGGKGSMTFDYVHLNVEDKNAAVSRGSGNERTG</sequence>
<keyword evidence="4" id="KW-0808">Transferase</keyword>
<dbReference type="Pfam" id="PF13231">
    <property type="entry name" value="PMT_2"/>
    <property type="match status" value="1"/>
</dbReference>
<feature type="transmembrane region" description="Helical" evidence="8">
    <location>
        <begin position="209"/>
        <end position="228"/>
    </location>
</feature>
<evidence type="ECO:0000256" key="8">
    <source>
        <dbReference type="SAM" id="Phobius"/>
    </source>
</evidence>
<keyword evidence="6 8" id="KW-1133">Transmembrane helix</keyword>
<evidence type="ECO:0000313" key="11">
    <source>
        <dbReference type="Proteomes" id="UP000009874"/>
    </source>
</evidence>
<dbReference type="OrthoDB" id="9153955at2"/>
<evidence type="ECO:0000313" key="10">
    <source>
        <dbReference type="EMBL" id="EKU80610.1"/>
    </source>
</evidence>
<dbReference type="AlphaFoldDB" id="K9DT93"/>
<dbReference type="InterPro" id="IPR038731">
    <property type="entry name" value="RgtA/B/C-like"/>
</dbReference>
<evidence type="ECO:0000256" key="1">
    <source>
        <dbReference type="ARBA" id="ARBA00004651"/>
    </source>
</evidence>
<feature type="transmembrane region" description="Helical" evidence="8">
    <location>
        <begin position="358"/>
        <end position="376"/>
    </location>
</feature>
<comment type="subcellular location">
    <subcellularLocation>
        <location evidence="1">Cell membrane</location>
        <topology evidence="1">Multi-pass membrane protein</topology>
    </subcellularLocation>
</comment>
<dbReference type="STRING" id="47229.LO55_4708"/>
<evidence type="ECO:0000256" key="5">
    <source>
        <dbReference type="ARBA" id="ARBA00022692"/>
    </source>
</evidence>
<evidence type="ECO:0000256" key="6">
    <source>
        <dbReference type="ARBA" id="ARBA00022989"/>
    </source>
</evidence>
<dbReference type="GO" id="GO:0009103">
    <property type="term" value="P:lipopolysaccharide biosynthetic process"/>
    <property type="evidence" value="ECO:0007669"/>
    <property type="project" value="UniProtKB-ARBA"/>
</dbReference>
<dbReference type="GO" id="GO:0016763">
    <property type="term" value="F:pentosyltransferase activity"/>
    <property type="evidence" value="ECO:0007669"/>
    <property type="project" value="TreeGrafter"/>
</dbReference>
<keyword evidence="5 8" id="KW-0812">Transmembrane</keyword>
<feature type="transmembrane region" description="Helical" evidence="8">
    <location>
        <begin position="75"/>
        <end position="100"/>
    </location>
</feature>
<organism evidence="10 11">
    <name type="scientific">Massilia timonae CCUG 45783</name>
    <dbReference type="NCBI Taxonomy" id="883126"/>
    <lineage>
        <taxon>Bacteria</taxon>
        <taxon>Pseudomonadati</taxon>
        <taxon>Pseudomonadota</taxon>
        <taxon>Betaproteobacteria</taxon>
        <taxon>Burkholderiales</taxon>
        <taxon>Oxalobacteraceae</taxon>
        <taxon>Telluria group</taxon>
        <taxon>Massilia</taxon>
    </lineage>
</organism>
<feature type="transmembrane region" description="Helical" evidence="8">
    <location>
        <begin position="20"/>
        <end position="37"/>
    </location>
</feature>
<feature type="transmembrane region" description="Helical" evidence="8">
    <location>
        <begin position="259"/>
        <end position="280"/>
    </location>
</feature>